<evidence type="ECO:0000259" key="1">
    <source>
        <dbReference type="PROSITE" id="PS51340"/>
    </source>
</evidence>
<dbReference type="InterPro" id="IPR005302">
    <property type="entry name" value="MoCF_Sase_C"/>
</dbReference>
<comment type="caution">
    <text evidence="2">The sequence shown here is derived from an EMBL/GenBank/DDBJ whole genome shotgun (WGS) entry which is preliminary data.</text>
</comment>
<proteinExistence type="predicted"/>
<dbReference type="RefSeq" id="WP_159964976.1">
    <property type="nucleotide sequence ID" value="NZ_APKE01000016.1"/>
</dbReference>
<reference evidence="2" key="1">
    <citation type="submission" date="2013-03" db="EMBL/GenBank/DDBJ databases">
        <title>Genome Sequence of the Profundibacterium mesophilum strain KAUST100406-0324T from Red Sea, a novel genus in the family Rhodobacteraceae.</title>
        <authorList>
            <person name="Essack M."/>
            <person name="Alam I."/>
            <person name="Lafi F."/>
            <person name="Alawi W."/>
            <person name="Kamanu F."/>
            <person name="Al-Suwailem A."/>
            <person name="Lee O.O."/>
            <person name="Xu Y."/>
            <person name="Bajic V."/>
            <person name="Qian P.-Y."/>
            <person name="Archer J."/>
        </authorList>
    </citation>
    <scope>NUCLEOTIDE SEQUENCE</scope>
    <source>
        <strain evidence="2">KAUST100406-0324</strain>
    </source>
</reference>
<evidence type="ECO:0000313" key="3">
    <source>
        <dbReference type="Proteomes" id="UP000698242"/>
    </source>
</evidence>
<dbReference type="OrthoDB" id="581532at2"/>
<gene>
    <name evidence="2" type="ORF">PMES_01498</name>
</gene>
<dbReference type="Gene3D" id="2.40.33.20">
    <property type="entry name" value="PK beta-barrel domain-like"/>
    <property type="match status" value="1"/>
</dbReference>
<dbReference type="Proteomes" id="UP000698242">
    <property type="component" value="Unassembled WGS sequence"/>
</dbReference>
<dbReference type="AlphaFoldDB" id="A0A921NZ47"/>
<dbReference type="Pfam" id="PF03476">
    <property type="entry name" value="MOSC_N"/>
    <property type="match status" value="1"/>
</dbReference>
<dbReference type="GO" id="GO:0003824">
    <property type="term" value="F:catalytic activity"/>
    <property type="evidence" value="ECO:0007669"/>
    <property type="project" value="InterPro"/>
</dbReference>
<name>A0A921NZ47_9RHOB</name>
<feature type="domain" description="MOSC" evidence="1">
    <location>
        <begin position="107"/>
        <end position="253"/>
    </location>
</feature>
<accession>A0A921NZ47</accession>
<dbReference type="SUPFAM" id="SSF50800">
    <property type="entry name" value="PK beta-barrel domain-like"/>
    <property type="match status" value="1"/>
</dbReference>
<dbReference type="InterPro" id="IPR005303">
    <property type="entry name" value="MOCOS_middle"/>
</dbReference>
<protein>
    <submittedName>
        <fullName evidence="2">MOSC N-terminal beta barrel domain containing protein</fullName>
    </submittedName>
</protein>
<organism evidence="2 3">
    <name type="scientific">Profundibacterium mesophilum KAUST100406-0324</name>
    <dbReference type="NCBI Taxonomy" id="1037889"/>
    <lineage>
        <taxon>Bacteria</taxon>
        <taxon>Pseudomonadati</taxon>
        <taxon>Pseudomonadota</taxon>
        <taxon>Alphaproteobacteria</taxon>
        <taxon>Rhodobacterales</taxon>
        <taxon>Roseobacteraceae</taxon>
        <taxon>Profundibacterium</taxon>
    </lineage>
</organism>
<evidence type="ECO:0000313" key="2">
    <source>
        <dbReference type="EMBL" id="KAF0676178.1"/>
    </source>
</evidence>
<dbReference type="Pfam" id="PF03473">
    <property type="entry name" value="MOSC"/>
    <property type="match status" value="1"/>
</dbReference>
<sequence>MTATLGAIWRHPIKAHGREAIDRVSLRAGEAMPMDRVWGVLHEGGADLAVTELRAGGWAPCTRFLRAAGTPSLMAIEARTDGATGEIELTHPERPPLRFDPDREEARLLEWLAPLAEPGRAAPCRLVRGGQALTDNAAPSLSIAFRSSHDSLATGMGQSDLSMLRWRCNLWIDGTSPWEESGWTGAELAIGSAVLKVIEPITRCRATAANPRTGRIDADTLGALDALGHREFGILAEVIKSGEIATGDQVRLS</sequence>
<dbReference type="GO" id="GO:0030170">
    <property type="term" value="F:pyridoxal phosphate binding"/>
    <property type="evidence" value="ECO:0007669"/>
    <property type="project" value="InterPro"/>
</dbReference>
<dbReference type="PROSITE" id="PS51340">
    <property type="entry name" value="MOSC"/>
    <property type="match status" value="1"/>
</dbReference>
<dbReference type="InterPro" id="IPR011037">
    <property type="entry name" value="Pyrv_Knase-like_insert_dom_sf"/>
</dbReference>
<dbReference type="GO" id="GO:0030151">
    <property type="term" value="F:molybdenum ion binding"/>
    <property type="evidence" value="ECO:0007669"/>
    <property type="project" value="InterPro"/>
</dbReference>
<keyword evidence="3" id="KW-1185">Reference proteome</keyword>
<dbReference type="EMBL" id="APKE01000016">
    <property type="protein sequence ID" value="KAF0676178.1"/>
    <property type="molecule type" value="Genomic_DNA"/>
</dbReference>